<comment type="caution">
    <text evidence="1">The sequence shown here is derived from an EMBL/GenBank/DDBJ whole genome shotgun (WGS) entry which is preliminary data.</text>
</comment>
<organism evidence="1 2">
    <name type="scientific">Asanoa siamensis</name>
    <dbReference type="NCBI Taxonomy" id="926357"/>
    <lineage>
        <taxon>Bacteria</taxon>
        <taxon>Bacillati</taxon>
        <taxon>Actinomycetota</taxon>
        <taxon>Actinomycetes</taxon>
        <taxon>Micromonosporales</taxon>
        <taxon>Micromonosporaceae</taxon>
        <taxon>Asanoa</taxon>
    </lineage>
</organism>
<dbReference type="Proteomes" id="UP000604117">
    <property type="component" value="Unassembled WGS sequence"/>
</dbReference>
<keyword evidence="2" id="KW-1185">Reference proteome</keyword>
<reference evidence="1 2" key="1">
    <citation type="submission" date="2021-01" db="EMBL/GenBank/DDBJ databases">
        <title>Whole genome shotgun sequence of Asanoa siamensis NBRC 107932.</title>
        <authorList>
            <person name="Komaki H."/>
            <person name="Tamura T."/>
        </authorList>
    </citation>
    <scope>NUCLEOTIDE SEQUENCE [LARGE SCALE GENOMIC DNA]</scope>
    <source>
        <strain evidence="1 2">NBRC 107932</strain>
    </source>
</reference>
<sequence length="138" mass="14655">MPPMNSYRIALMDATDRLNSTSNLDGPDAQQALLLAAYAGVAPDTAMPADWDFYTVAMTDAIGELQEGLDLSEQVTLTSRPVLPAASDPGLREGVTTAVRRLADLYATAAGGQAGPGWRRLVWAQVAHRLDDAVAELT</sequence>
<dbReference type="EMBL" id="BONE01000028">
    <property type="protein sequence ID" value="GIF74174.1"/>
    <property type="molecule type" value="Genomic_DNA"/>
</dbReference>
<gene>
    <name evidence="1" type="ORF">Asi02nite_36920</name>
</gene>
<accession>A0ABQ4CSA9</accession>
<name>A0ABQ4CSA9_9ACTN</name>
<proteinExistence type="predicted"/>
<evidence type="ECO:0000313" key="1">
    <source>
        <dbReference type="EMBL" id="GIF74174.1"/>
    </source>
</evidence>
<protein>
    <submittedName>
        <fullName evidence="1">Uncharacterized protein</fullName>
    </submittedName>
</protein>
<evidence type="ECO:0000313" key="2">
    <source>
        <dbReference type="Proteomes" id="UP000604117"/>
    </source>
</evidence>